<evidence type="ECO:0000313" key="1">
    <source>
        <dbReference type="EMBL" id="EDS03109.1"/>
    </source>
</evidence>
<reference evidence="1" key="1">
    <citation type="submission" date="2007-10" db="EMBL/GenBank/DDBJ databases">
        <authorList>
            <person name="Fulton L."/>
            <person name="Clifton S."/>
            <person name="Fulton B."/>
            <person name="Xu J."/>
            <person name="Minx P."/>
            <person name="Pepin K.H."/>
            <person name="Johnson M."/>
            <person name="Thiruvilangam P."/>
            <person name="Bhonagiri V."/>
            <person name="Nash W.E."/>
            <person name="Mardis E.R."/>
            <person name="Wilson R.K."/>
        </authorList>
    </citation>
    <scope>NUCLEOTIDE SEQUENCE [LARGE SCALE GENOMIC DNA]</scope>
    <source>
        <strain evidence="1">DSM 17216</strain>
    </source>
</reference>
<comment type="caution">
    <text evidence="1">The sequence shown here is derived from an EMBL/GenBank/DDBJ whole genome shotgun (WGS) entry which is preliminary data.</text>
</comment>
<dbReference type="HOGENOM" id="CLU_3004456_0_0_10"/>
<dbReference type="AlphaFoldDB" id="B0MZS3"/>
<keyword evidence="2" id="KW-1185">Reference proteome</keyword>
<gene>
    <name evidence="1" type="ORF">ALIPUT_02648</name>
</gene>
<dbReference type="GeneID" id="73804410"/>
<proteinExistence type="predicted"/>
<dbReference type="Proteomes" id="UP000005819">
    <property type="component" value="Unassembled WGS sequence"/>
</dbReference>
<name>B0MZS3_9BACT</name>
<organism evidence="1 2">
    <name type="scientific">Alistipes putredinis DSM 17216</name>
    <dbReference type="NCBI Taxonomy" id="445970"/>
    <lineage>
        <taxon>Bacteria</taxon>
        <taxon>Pseudomonadati</taxon>
        <taxon>Bacteroidota</taxon>
        <taxon>Bacteroidia</taxon>
        <taxon>Bacteroidales</taxon>
        <taxon>Rikenellaceae</taxon>
        <taxon>Alistipes</taxon>
    </lineage>
</organism>
<sequence>MATKKTARTYEVTVDMTWSQSYTVKAKTAAEARRKAWGKFKRRPPKSCFTLMEDRIDE</sequence>
<accession>B0MZS3</accession>
<reference evidence="1" key="2">
    <citation type="submission" date="2013-09" db="EMBL/GenBank/DDBJ databases">
        <title>Draft genome sequence of Alistipes putredinis (DSM 17216).</title>
        <authorList>
            <person name="Sudarsanam P."/>
            <person name="Ley R."/>
            <person name="Guruge J."/>
            <person name="Turnbaugh P.J."/>
            <person name="Mahowald M."/>
            <person name="Liep D."/>
            <person name="Gordon J."/>
        </authorList>
    </citation>
    <scope>NUCLEOTIDE SEQUENCE</scope>
    <source>
        <strain evidence="1">DSM 17216</strain>
    </source>
</reference>
<protein>
    <submittedName>
        <fullName evidence="1">Uncharacterized protein</fullName>
    </submittedName>
</protein>
<evidence type="ECO:0000313" key="2">
    <source>
        <dbReference type="Proteomes" id="UP000005819"/>
    </source>
</evidence>
<dbReference type="RefSeq" id="WP_004328693.1">
    <property type="nucleotide sequence ID" value="NZ_DS499577.1"/>
</dbReference>
<dbReference type="EMBL" id="ABFK02000020">
    <property type="protein sequence ID" value="EDS03109.1"/>
    <property type="molecule type" value="Genomic_DNA"/>
</dbReference>